<accession>H9BWK1</accession>
<proteinExistence type="predicted"/>
<evidence type="ECO:0000256" key="2">
    <source>
        <dbReference type="SAM" id="Phobius"/>
    </source>
</evidence>
<protein>
    <submittedName>
        <fullName evidence="3">Uncharacterized protein</fullName>
    </submittedName>
</protein>
<feature type="transmembrane region" description="Helical" evidence="2">
    <location>
        <begin position="255"/>
        <end position="274"/>
    </location>
</feature>
<feature type="region of interest" description="Disordered" evidence="1">
    <location>
        <begin position="1"/>
        <end position="36"/>
    </location>
</feature>
<keyword evidence="2" id="KW-0472">Membrane</keyword>
<dbReference type="AlphaFoldDB" id="H9BWK1"/>
<reference evidence="3" key="1">
    <citation type="submission" date="2011-11" db="EMBL/GenBank/DDBJ databases">
        <title>Construction and analysis of a metagenome of deep-sea sediment.</title>
        <authorList>
            <person name="Huo Y.-Y."/>
            <person name="Cheng H."/>
            <person name="Wu M."/>
        </authorList>
    </citation>
    <scope>NUCLEOTIDE SEQUENCE</scope>
</reference>
<keyword evidence="2" id="KW-0812">Transmembrane</keyword>
<evidence type="ECO:0000313" key="3">
    <source>
        <dbReference type="EMBL" id="AFD03173.1"/>
    </source>
</evidence>
<feature type="transmembrane region" description="Helical" evidence="2">
    <location>
        <begin position="110"/>
        <end position="128"/>
    </location>
</feature>
<keyword evidence="2" id="KW-1133">Transmembrane helix</keyword>
<organism evidence="3">
    <name type="scientific">uncultured bacterium W5-102b</name>
    <dbReference type="NCBI Taxonomy" id="1130996"/>
    <lineage>
        <taxon>Bacteria</taxon>
        <taxon>environmental samples</taxon>
    </lineage>
</organism>
<dbReference type="EMBL" id="JQ085817">
    <property type="protein sequence ID" value="AFD03173.1"/>
    <property type="molecule type" value="Genomic_DNA"/>
</dbReference>
<sequence length="337" mass="35197">MGDIGGVHSSTPDLETGRGRRTVKSNHGNKGELVPLVKQTPDGRVTTWNQGDDAVGPHDLRKLSLGTQVKAYAGSAAAGALGGGVVLGIAGTAAYALARKFNFSQAVATRIHIGAGIAGAVIGAAIVANSMRNEKRQYTDIVVTKENFEQFTAANPRYADAIAEMKPQPNLSEAGPIKVDGRPMLSERYAEIITDADYNVRIKFEDLITKADAGVMLSYPGSDGASREQLEKRLVWLNKQVGRENATSKRAHPPLYPGVVGATIGGVGFGAWAAFKTAAGFRGAKIGGAAMAGAIVGFVLGAMTSPSERDVQARAGAAAVEHQEQIDVIEQYLAGNG</sequence>
<feature type="transmembrane region" description="Helical" evidence="2">
    <location>
        <begin position="71"/>
        <end position="98"/>
    </location>
</feature>
<name>H9BWK1_9BACT</name>
<feature type="transmembrane region" description="Helical" evidence="2">
    <location>
        <begin position="286"/>
        <end position="304"/>
    </location>
</feature>
<evidence type="ECO:0000256" key="1">
    <source>
        <dbReference type="SAM" id="MobiDB-lite"/>
    </source>
</evidence>